<feature type="region of interest" description="Disordered" evidence="1">
    <location>
        <begin position="1"/>
        <end position="20"/>
    </location>
</feature>
<protein>
    <recommendedName>
        <fullName evidence="2">C2H2-type domain-containing protein</fullName>
    </recommendedName>
</protein>
<dbReference type="GO" id="GO:0003676">
    <property type="term" value="F:nucleic acid binding"/>
    <property type="evidence" value="ECO:0007669"/>
    <property type="project" value="InterPro"/>
</dbReference>
<dbReference type="Gene3D" id="1.10.30.50">
    <property type="match status" value="1"/>
</dbReference>
<proteinExistence type="predicted"/>
<dbReference type="PROSITE" id="PS00028">
    <property type="entry name" value="ZINC_FINGER_C2H2_1"/>
    <property type="match status" value="1"/>
</dbReference>
<feature type="domain" description="C2H2-type" evidence="2">
    <location>
        <begin position="148"/>
        <end position="170"/>
    </location>
</feature>
<comment type="caution">
    <text evidence="3">The sequence shown here is derived from an EMBL/GenBank/DDBJ whole genome shotgun (WGS) entry which is preliminary data.</text>
</comment>
<accession>A0A0F9AQ08</accession>
<sequence length="203" mass="23865">MKHCPKCDTTKPTGMFGPNKTKRSGLDNYCRTCRKEYGANWYKNGSEDPEWMDERRADARAWAKANPEKVRAGNDRLKEYRLKYYKERRENEPGYREESNRSTYKWRKTPKGRASRANTKAAEEARKRDNYREPVNKEEIMRRDNYICHICKKRVSRAKMSLDHLIPILHGGPHTSWNVAVAHRSCNSKRGAGRIPAQLRLHI</sequence>
<dbReference type="SMART" id="SM00507">
    <property type="entry name" value="HNHc"/>
    <property type="match status" value="1"/>
</dbReference>
<gene>
    <name evidence="3" type="ORF">LCGC14_2545040</name>
</gene>
<dbReference type="Pfam" id="PF01844">
    <property type="entry name" value="HNH"/>
    <property type="match status" value="1"/>
</dbReference>
<dbReference type="GO" id="GO:0008270">
    <property type="term" value="F:zinc ion binding"/>
    <property type="evidence" value="ECO:0007669"/>
    <property type="project" value="InterPro"/>
</dbReference>
<name>A0A0F9AQ08_9ZZZZ</name>
<dbReference type="PANTHER" id="PTHR33877:SF2">
    <property type="entry name" value="OS07G0170200 PROTEIN"/>
    <property type="match status" value="1"/>
</dbReference>
<dbReference type="PANTHER" id="PTHR33877">
    <property type="entry name" value="SLL1193 PROTEIN"/>
    <property type="match status" value="1"/>
</dbReference>
<feature type="compositionally biased region" description="Basic and acidic residues" evidence="1">
    <location>
        <begin position="91"/>
        <end position="100"/>
    </location>
</feature>
<evidence type="ECO:0000256" key="1">
    <source>
        <dbReference type="SAM" id="MobiDB-lite"/>
    </source>
</evidence>
<reference evidence="3" key="1">
    <citation type="journal article" date="2015" name="Nature">
        <title>Complex archaea that bridge the gap between prokaryotes and eukaryotes.</title>
        <authorList>
            <person name="Spang A."/>
            <person name="Saw J.H."/>
            <person name="Jorgensen S.L."/>
            <person name="Zaremba-Niedzwiedzka K."/>
            <person name="Martijn J."/>
            <person name="Lind A.E."/>
            <person name="van Eijk R."/>
            <person name="Schleper C."/>
            <person name="Guy L."/>
            <person name="Ettema T.J."/>
        </authorList>
    </citation>
    <scope>NUCLEOTIDE SEQUENCE</scope>
</reference>
<dbReference type="InterPro" id="IPR052892">
    <property type="entry name" value="NA-targeting_endonuclease"/>
</dbReference>
<dbReference type="InterPro" id="IPR003615">
    <property type="entry name" value="HNH_nuc"/>
</dbReference>
<evidence type="ECO:0000259" key="2">
    <source>
        <dbReference type="PROSITE" id="PS00028"/>
    </source>
</evidence>
<organism evidence="3">
    <name type="scientific">marine sediment metagenome</name>
    <dbReference type="NCBI Taxonomy" id="412755"/>
    <lineage>
        <taxon>unclassified sequences</taxon>
        <taxon>metagenomes</taxon>
        <taxon>ecological metagenomes</taxon>
    </lineage>
</organism>
<feature type="region of interest" description="Disordered" evidence="1">
    <location>
        <begin position="91"/>
        <end position="127"/>
    </location>
</feature>
<dbReference type="CDD" id="cd00085">
    <property type="entry name" value="HNHc"/>
    <property type="match status" value="1"/>
</dbReference>
<evidence type="ECO:0000313" key="3">
    <source>
        <dbReference type="EMBL" id="KKL11515.1"/>
    </source>
</evidence>
<dbReference type="InterPro" id="IPR013087">
    <property type="entry name" value="Znf_C2H2_type"/>
</dbReference>
<feature type="compositionally biased region" description="Basic residues" evidence="1">
    <location>
        <begin position="104"/>
        <end position="114"/>
    </location>
</feature>
<dbReference type="InterPro" id="IPR002711">
    <property type="entry name" value="HNH"/>
</dbReference>
<dbReference type="AlphaFoldDB" id="A0A0F9AQ08"/>
<dbReference type="GO" id="GO:0004519">
    <property type="term" value="F:endonuclease activity"/>
    <property type="evidence" value="ECO:0007669"/>
    <property type="project" value="InterPro"/>
</dbReference>
<dbReference type="EMBL" id="LAZR01041622">
    <property type="protein sequence ID" value="KKL11515.1"/>
    <property type="molecule type" value="Genomic_DNA"/>
</dbReference>